<reference evidence="3" key="1">
    <citation type="submission" date="2022-11" db="UniProtKB">
        <authorList>
            <consortium name="WormBaseParasite"/>
        </authorList>
    </citation>
    <scope>IDENTIFICATION</scope>
</reference>
<sequence>MRAMALLVFYQFALLLLREFSKFQTKKYSAAVGQHFSQHYSHFSHSESICDEHF</sequence>
<feature type="chain" id="PRO_5037504239" evidence="1">
    <location>
        <begin position="19"/>
        <end position="54"/>
    </location>
</feature>
<protein>
    <submittedName>
        <fullName evidence="3">BRCT domain-containing protein</fullName>
    </submittedName>
</protein>
<evidence type="ECO:0000313" key="2">
    <source>
        <dbReference type="Proteomes" id="UP000887569"/>
    </source>
</evidence>
<dbReference type="Proteomes" id="UP000887569">
    <property type="component" value="Unplaced"/>
</dbReference>
<name>A0A915AGH6_PARUN</name>
<organism evidence="2 3">
    <name type="scientific">Parascaris univalens</name>
    <name type="common">Nematode worm</name>
    <dbReference type="NCBI Taxonomy" id="6257"/>
    <lineage>
        <taxon>Eukaryota</taxon>
        <taxon>Metazoa</taxon>
        <taxon>Ecdysozoa</taxon>
        <taxon>Nematoda</taxon>
        <taxon>Chromadorea</taxon>
        <taxon>Rhabditida</taxon>
        <taxon>Spirurina</taxon>
        <taxon>Ascaridomorpha</taxon>
        <taxon>Ascaridoidea</taxon>
        <taxon>Ascarididae</taxon>
        <taxon>Parascaris</taxon>
    </lineage>
</organism>
<keyword evidence="2" id="KW-1185">Reference proteome</keyword>
<proteinExistence type="predicted"/>
<keyword evidence="1" id="KW-0732">Signal</keyword>
<feature type="signal peptide" evidence="1">
    <location>
        <begin position="1"/>
        <end position="18"/>
    </location>
</feature>
<evidence type="ECO:0000256" key="1">
    <source>
        <dbReference type="SAM" id="SignalP"/>
    </source>
</evidence>
<dbReference type="WBParaSite" id="PgR006_g145_t04">
    <property type="protein sequence ID" value="PgR006_g145_t04"/>
    <property type="gene ID" value="PgR006_g145"/>
</dbReference>
<evidence type="ECO:0000313" key="3">
    <source>
        <dbReference type="WBParaSite" id="PgR006_g145_t04"/>
    </source>
</evidence>
<accession>A0A915AGH6</accession>
<dbReference type="AlphaFoldDB" id="A0A915AGH6"/>